<feature type="transmembrane region" description="Helical" evidence="8">
    <location>
        <begin position="252"/>
        <end position="276"/>
    </location>
</feature>
<dbReference type="PROSITE" id="PS00873">
    <property type="entry name" value="NA_ALANINE_SYMP"/>
    <property type="match status" value="1"/>
</dbReference>
<evidence type="ECO:0000256" key="3">
    <source>
        <dbReference type="ARBA" id="ARBA00022448"/>
    </source>
</evidence>
<comment type="similarity">
    <text evidence="2 8">Belongs to the alanine or glycine:cation symporter (AGCS) (TC 2.A.25) family.</text>
</comment>
<evidence type="ECO:0000256" key="6">
    <source>
        <dbReference type="ARBA" id="ARBA00022989"/>
    </source>
</evidence>
<evidence type="ECO:0000313" key="10">
    <source>
        <dbReference type="Proteomes" id="UP001596297"/>
    </source>
</evidence>
<evidence type="ECO:0000313" key="9">
    <source>
        <dbReference type="EMBL" id="MFC6592286.1"/>
    </source>
</evidence>
<dbReference type="RefSeq" id="WP_380083304.1">
    <property type="nucleotide sequence ID" value="NZ_JBHSWD010000001.1"/>
</dbReference>
<proteinExistence type="inferred from homology"/>
<keyword evidence="4 8" id="KW-1003">Cell membrane</keyword>
<dbReference type="Pfam" id="PF01235">
    <property type="entry name" value="Na_Ala_symp"/>
    <property type="match status" value="1"/>
</dbReference>
<feature type="transmembrane region" description="Helical" evidence="8">
    <location>
        <begin position="154"/>
        <end position="178"/>
    </location>
</feature>
<evidence type="ECO:0000256" key="2">
    <source>
        <dbReference type="ARBA" id="ARBA00009261"/>
    </source>
</evidence>
<evidence type="ECO:0000256" key="4">
    <source>
        <dbReference type="ARBA" id="ARBA00022475"/>
    </source>
</evidence>
<feature type="transmembrane region" description="Helical" evidence="8">
    <location>
        <begin position="316"/>
        <end position="338"/>
    </location>
</feature>
<protein>
    <submittedName>
        <fullName evidence="9">Alanine/glycine:cation symporter family protein</fullName>
    </submittedName>
</protein>
<keyword evidence="7 8" id="KW-0472">Membrane</keyword>
<sequence>MESVLTLLGAAAPQSSFDQFLNWGNGLLWGSVLIYLLVGAGLYFTFMTRGVQLRLLGEAWRAVTGSRQTAGSEGISSFQAFATGLASRVGTGNIAGVAIALSLGGPGAVFWMWMTALLGMSTALIEATLAQAYKVRDPDHGFRGGPAYYIRQGLGLGWMGSLFAVFLILAFGLVFNAVQSNSIAAALSDYSISPLTIGLALAALTAPIIFGGLKRVSRVAELVVPFMAGLYILVALYVLVTNAAELPGMFARIFQGAFGLDAAAGGVAGGMVAALLNGVKRGLFSNEAGMGSAPNAAAAATVDHPVQQGLVQMLGVFVDTIIVCTATAAIILLSGVTLGGEATGVQLTQSALTEHVGGWGNDFLAVAIFLFAFTSIIGNYAYAESNVQFLSRHPAVLTVFRLMVLGMVVFGAVKEVPTVWNMADYSMGLMAITNLVALLMLAPVALRLLRDYDRQRHAGKAPVFDRRADPELDARLPAEVWQKRETP</sequence>
<accession>A0ABW1YDA9</accession>
<feature type="transmembrane region" description="Helical" evidence="8">
    <location>
        <begin position="425"/>
        <end position="446"/>
    </location>
</feature>
<keyword evidence="3 8" id="KW-0813">Transport</keyword>
<feature type="transmembrane region" description="Helical" evidence="8">
    <location>
        <begin position="222"/>
        <end position="240"/>
    </location>
</feature>
<evidence type="ECO:0000256" key="8">
    <source>
        <dbReference type="RuleBase" id="RU363064"/>
    </source>
</evidence>
<evidence type="ECO:0000256" key="7">
    <source>
        <dbReference type="ARBA" id="ARBA00023136"/>
    </source>
</evidence>
<feature type="transmembrane region" description="Helical" evidence="8">
    <location>
        <begin position="363"/>
        <end position="383"/>
    </location>
</feature>
<dbReference type="PRINTS" id="PR00175">
    <property type="entry name" value="NAALASMPORT"/>
</dbReference>
<gene>
    <name evidence="9" type="ORF">ACFP81_09940</name>
</gene>
<dbReference type="Proteomes" id="UP001596297">
    <property type="component" value="Unassembled WGS sequence"/>
</dbReference>
<name>A0ABW1YDA9_9DEIO</name>
<keyword evidence="5 8" id="KW-0812">Transmembrane</keyword>
<dbReference type="PANTHER" id="PTHR30330">
    <property type="entry name" value="AGSS FAMILY TRANSPORTER, SODIUM-ALANINE"/>
    <property type="match status" value="1"/>
</dbReference>
<reference evidence="10" key="1">
    <citation type="journal article" date="2019" name="Int. J. Syst. Evol. Microbiol.">
        <title>The Global Catalogue of Microorganisms (GCM) 10K type strain sequencing project: providing services to taxonomists for standard genome sequencing and annotation.</title>
        <authorList>
            <consortium name="The Broad Institute Genomics Platform"/>
            <consortium name="The Broad Institute Genome Sequencing Center for Infectious Disease"/>
            <person name="Wu L."/>
            <person name="Ma J."/>
        </authorList>
    </citation>
    <scope>NUCLEOTIDE SEQUENCE [LARGE SCALE GENOMIC DNA]</scope>
    <source>
        <strain evidence="10">CGMCC 1.15772</strain>
    </source>
</reference>
<keyword evidence="6 8" id="KW-1133">Transmembrane helix</keyword>
<organism evidence="9 10">
    <name type="scientific">Deinococcus lacus</name>
    <dbReference type="NCBI Taxonomy" id="392561"/>
    <lineage>
        <taxon>Bacteria</taxon>
        <taxon>Thermotogati</taxon>
        <taxon>Deinococcota</taxon>
        <taxon>Deinococci</taxon>
        <taxon>Deinococcales</taxon>
        <taxon>Deinococcaceae</taxon>
        <taxon>Deinococcus</taxon>
    </lineage>
</organism>
<dbReference type="Gene3D" id="1.20.1740.10">
    <property type="entry name" value="Amino acid/polyamine transporter I"/>
    <property type="match status" value="1"/>
</dbReference>
<feature type="transmembrane region" description="Helical" evidence="8">
    <location>
        <begin position="27"/>
        <end position="46"/>
    </location>
</feature>
<feature type="transmembrane region" description="Helical" evidence="8">
    <location>
        <begin position="110"/>
        <end position="133"/>
    </location>
</feature>
<comment type="caution">
    <text evidence="9">The sequence shown here is derived from an EMBL/GenBank/DDBJ whole genome shotgun (WGS) entry which is preliminary data.</text>
</comment>
<feature type="transmembrane region" description="Helical" evidence="8">
    <location>
        <begin position="85"/>
        <end position="104"/>
    </location>
</feature>
<keyword evidence="8" id="KW-0769">Symport</keyword>
<dbReference type="InterPro" id="IPR001463">
    <property type="entry name" value="Na/Ala_symport"/>
</dbReference>
<dbReference type="EMBL" id="JBHSWD010000001">
    <property type="protein sequence ID" value="MFC6592286.1"/>
    <property type="molecule type" value="Genomic_DNA"/>
</dbReference>
<keyword evidence="10" id="KW-1185">Reference proteome</keyword>
<evidence type="ECO:0000256" key="1">
    <source>
        <dbReference type="ARBA" id="ARBA00004651"/>
    </source>
</evidence>
<dbReference type="NCBIfam" id="TIGR00835">
    <property type="entry name" value="agcS"/>
    <property type="match status" value="1"/>
</dbReference>
<evidence type="ECO:0000256" key="5">
    <source>
        <dbReference type="ARBA" id="ARBA00022692"/>
    </source>
</evidence>
<dbReference type="PANTHER" id="PTHR30330:SF1">
    <property type="entry name" value="AMINO-ACID CARRIER PROTEIN ALST"/>
    <property type="match status" value="1"/>
</dbReference>
<feature type="transmembrane region" description="Helical" evidence="8">
    <location>
        <begin position="190"/>
        <end position="210"/>
    </location>
</feature>
<comment type="subcellular location">
    <subcellularLocation>
        <location evidence="1 8">Cell membrane</location>
        <topology evidence="1 8">Multi-pass membrane protein</topology>
    </subcellularLocation>
</comment>
<feature type="transmembrane region" description="Helical" evidence="8">
    <location>
        <begin position="395"/>
        <end position="413"/>
    </location>
</feature>